<keyword evidence="2" id="KW-0964">Secreted</keyword>
<dbReference type="InterPro" id="IPR019931">
    <property type="entry name" value="LPXTG_anchor"/>
</dbReference>
<evidence type="ECO:0000259" key="7">
    <source>
        <dbReference type="PROSITE" id="PS50847"/>
    </source>
</evidence>
<proteinExistence type="predicted"/>
<feature type="compositionally biased region" description="Low complexity" evidence="5">
    <location>
        <begin position="341"/>
        <end position="388"/>
    </location>
</feature>
<organism evidence="8 9">
    <name type="scientific">Actinacidiphila alni</name>
    <dbReference type="NCBI Taxonomy" id="380248"/>
    <lineage>
        <taxon>Bacteria</taxon>
        <taxon>Bacillati</taxon>
        <taxon>Actinomycetota</taxon>
        <taxon>Actinomycetes</taxon>
        <taxon>Kitasatosporales</taxon>
        <taxon>Streptomycetaceae</taxon>
        <taxon>Actinacidiphila</taxon>
    </lineage>
</organism>
<reference evidence="8 9" key="1">
    <citation type="submission" date="2016-10" db="EMBL/GenBank/DDBJ databases">
        <authorList>
            <person name="de Groot N.N."/>
        </authorList>
    </citation>
    <scope>NUCLEOTIDE SEQUENCE [LARGE SCALE GENOMIC DNA]</scope>
    <source>
        <strain evidence="8 9">CGMCC 4.3510</strain>
    </source>
</reference>
<evidence type="ECO:0000256" key="1">
    <source>
        <dbReference type="ARBA" id="ARBA00022512"/>
    </source>
</evidence>
<dbReference type="STRING" id="380248.SAMN05216251_10264"/>
<dbReference type="Gene3D" id="2.60.40.10">
    <property type="entry name" value="Immunoglobulins"/>
    <property type="match status" value="1"/>
</dbReference>
<keyword evidence="1" id="KW-0134">Cell wall</keyword>
<feature type="region of interest" description="Disordered" evidence="5">
    <location>
        <begin position="335"/>
        <end position="388"/>
    </location>
</feature>
<gene>
    <name evidence="8" type="ORF">SAMN05216251_10264</name>
</gene>
<protein>
    <recommendedName>
        <fullName evidence="7">Gram-positive cocci surface proteins LPxTG domain-containing protein</fullName>
    </recommendedName>
</protein>
<evidence type="ECO:0000313" key="9">
    <source>
        <dbReference type="Proteomes" id="UP000199323"/>
    </source>
</evidence>
<keyword evidence="6" id="KW-1133">Transmembrane helix</keyword>
<keyword evidence="6" id="KW-0472">Membrane</keyword>
<keyword evidence="6" id="KW-0812">Transmembrane</keyword>
<evidence type="ECO:0000313" key="8">
    <source>
        <dbReference type="EMBL" id="SFE19862.1"/>
    </source>
</evidence>
<feature type="transmembrane region" description="Helical" evidence="6">
    <location>
        <begin position="393"/>
        <end position="413"/>
    </location>
</feature>
<dbReference type="InterPro" id="IPR006311">
    <property type="entry name" value="TAT_signal"/>
</dbReference>
<dbReference type="Proteomes" id="UP000199323">
    <property type="component" value="Unassembled WGS sequence"/>
</dbReference>
<dbReference type="EMBL" id="FONG01000002">
    <property type="protein sequence ID" value="SFE19862.1"/>
    <property type="molecule type" value="Genomic_DNA"/>
</dbReference>
<name>A0A1I1YKN5_9ACTN</name>
<keyword evidence="3" id="KW-0732">Signal</keyword>
<evidence type="ECO:0000256" key="2">
    <source>
        <dbReference type="ARBA" id="ARBA00022525"/>
    </source>
</evidence>
<evidence type="ECO:0000256" key="3">
    <source>
        <dbReference type="ARBA" id="ARBA00022729"/>
    </source>
</evidence>
<evidence type="ECO:0000256" key="5">
    <source>
        <dbReference type="SAM" id="MobiDB-lite"/>
    </source>
</evidence>
<dbReference type="PROSITE" id="PS51318">
    <property type="entry name" value="TAT"/>
    <property type="match status" value="1"/>
</dbReference>
<evidence type="ECO:0000256" key="4">
    <source>
        <dbReference type="ARBA" id="ARBA00023088"/>
    </source>
</evidence>
<feature type="domain" description="Gram-positive cocci surface proteins LPxTG" evidence="7">
    <location>
        <begin position="382"/>
        <end position="419"/>
    </location>
</feature>
<evidence type="ECO:0000256" key="6">
    <source>
        <dbReference type="SAM" id="Phobius"/>
    </source>
</evidence>
<dbReference type="PROSITE" id="PS50847">
    <property type="entry name" value="GRAM_POS_ANCHORING"/>
    <property type="match status" value="1"/>
</dbReference>
<accession>A0A1I1YKN5</accession>
<sequence length="419" mass="40584">MGEELTRGGTRNGARRRSAGRRAAAGALGVLLAAGGFGLAPAALADSGPGPLAVTLSAPAPAEIGLAGQPVEYADTVTNTGTTTTDELTLRFTLDGGVGLPSNAASLEYRADDGSWRPVPLEYGHGVFAGTLPGGFTLEPGASRTVRLRIGLPMGTPHNGDSNGGTQALKVRTAVGRSAGGVAAATDDHTIAVDGLSASLSGVPSSVTAGGPGVTFEARAANPTASAYTNVSHVLVTAAGAVVETRHAGAGWTRLTPGSEADEPGVSVFTLDGKDASMGAHTTAVTDVRLSYPKSAGGTKTTVGDCVLVNAAPGRPLSGTTSCGPQSTITVKAAVTGGGSTSPTATPTTTATSTVTTGSGTTTGTTSGAAPTAPPSADTGQLASTGSSGASKLAAGAGVLFLAGAAAVGAAALRRRATR</sequence>
<keyword evidence="9" id="KW-1185">Reference proteome</keyword>
<dbReference type="RefSeq" id="WP_245795690.1">
    <property type="nucleotide sequence ID" value="NZ_FONG01000002.1"/>
</dbReference>
<dbReference type="InterPro" id="IPR013783">
    <property type="entry name" value="Ig-like_fold"/>
</dbReference>
<dbReference type="GO" id="GO:0005975">
    <property type="term" value="P:carbohydrate metabolic process"/>
    <property type="evidence" value="ECO:0007669"/>
    <property type="project" value="UniProtKB-ARBA"/>
</dbReference>
<keyword evidence="4" id="KW-0572">Peptidoglycan-anchor</keyword>
<dbReference type="AlphaFoldDB" id="A0A1I1YKN5"/>